<dbReference type="PANTHER" id="PTHR21666:SF270">
    <property type="entry name" value="MUREIN HYDROLASE ACTIVATOR ENVC"/>
    <property type="match status" value="1"/>
</dbReference>
<proteinExistence type="predicted"/>
<dbReference type="Pfam" id="PF01551">
    <property type="entry name" value="Peptidase_M23"/>
    <property type="match status" value="1"/>
</dbReference>
<sequence length="389" mass="40931">MTTDSQEPRRIRIGLVIALTAALALLCCGGGTAAFFLDGLNGSTNSQAFGADCGKRGLVVDPNRTFERVGSLGDAQMRNAATIIAVGQKMQVPPRGWIIAVATALQESNLNNLGDLGPRNDHDSLGLFQQRPSQGWGTPEEIMNPEYSSRKFYEKLITLRDWGKMRLTDAAQMVQRSAYPDAYAKHEGKAALIVDKLTDGAARAAGSLVDLRCVFPGEISASGWTIPVRALVGSGFRTADRPNHFGVDLAVEKGTEVHAASAGVVITAQCNAHSANGGPWSCNVDGSPAIGGCGWYVDILHAGNVITRYCHMVRKPDVTVGQTVTAGQRIGYSGSSGNSSGPHVHFEVHLNGDSSNNGAINPLPFMQQMGAPLGLNEPVATAPVGTASP</sequence>
<dbReference type="InterPro" id="IPR050570">
    <property type="entry name" value="Cell_wall_metabolism_enzyme"/>
</dbReference>
<evidence type="ECO:0000259" key="1">
    <source>
        <dbReference type="Pfam" id="PF01551"/>
    </source>
</evidence>
<protein>
    <recommendedName>
        <fullName evidence="1">M23ase beta-sheet core domain-containing protein</fullName>
    </recommendedName>
</protein>
<feature type="domain" description="M23ase beta-sheet core" evidence="1">
    <location>
        <begin position="243"/>
        <end position="356"/>
    </location>
</feature>
<dbReference type="GO" id="GO:0004222">
    <property type="term" value="F:metalloendopeptidase activity"/>
    <property type="evidence" value="ECO:0007669"/>
    <property type="project" value="TreeGrafter"/>
</dbReference>
<evidence type="ECO:0000313" key="2">
    <source>
        <dbReference type="EMBL" id="GIG73763.1"/>
    </source>
</evidence>
<evidence type="ECO:0000313" key="3">
    <source>
        <dbReference type="Proteomes" id="UP000653674"/>
    </source>
</evidence>
<name>A0A8J3LI88_9ACTN</name>
<dbReference type="InterPro" id="IPR016047">
    <property type="entry name" value="M23ase_b-sheet_dom"/>
</dbReference>
<reference evidence="2" key="1">
    <citation type="submission" date="2021-01" db="EMBL/GenBank/DDBJ databases">
        <title>Whole genome shotgun sequence of Planosporangium flavigriseum NBRC 105377.</title>
        <authorList>
            <person name="Komaki H."/>
            <person name="Tamura T."/>
        </authorList>
    </citation>
    <scope>NUCLEOTIDE SEQUENCE</scope>
    <source>
        <strain evidence="2">NBRC 105377</strain>
    </source>
</reference>
<dbReference type="EMBL" id="BONU01000011">
    <property type="protein sequence ID" value="GIG73763.1"/>
    <property type="molecule type" value="Genomic_DNA"/>
</dbReference>
<dbReference type="PANTHER" id="PTHR21666">
    <property type="entry name" value="PEPTIDASE-RELATED"/>
    <property type="match status" value="1"/>
</dbReference>
<gene>
    <name evidence="2" type="ORF">Pfl04_21670</name>
</gene>
<dbReference type="RefSeq" id="WP_168073010.1">
    <property type="nucleotide sequence ID" value="NZ_BAAAQJ010000008.1"/>
</dbReference>
<keyword evidence="3" id="KW-1185">Reference proteome</keyword>
<dbReference type="AlphaFoldDB" id="A0A8J3LI88"/>
<dbReference type="InterPro" id="IPR011055">
    <property type="entry name" value="Dup_hybrid_motif"/>
</dbReference>
<comment type="caution">
    <text evidence="2">The sequence shown here is derived from an EMBL/GenBank/DDBJ whole genome shotgun (WGS) entry which is preliminary data.</text>
</comment>
<accession>A0A8J3LI88</accession>
<dbReference type="Gene3D" id="2.70.70.10">
    <property type="entry name" value="Glucose Permease (Domain IIA)"/>
    <property type="match status" value="1"/>
</dbReference>
<dbReference type="Proteomes" id="UP000653674">
    <property type="component" value="Unassembled WGS sequence"/>
</dbReference>
<dbReference type="SUPFAM" id="SSF51261">
    <property type="entry name" value="Duplicated hybrid motif"/>
    <property type="match status" value="1"/>
</dbReference>
<dbReference type="CDD" id="cd12797">
    <property type="entry name" value="M23_peptidase"/>
    <property type="match status" value="1"/>
</dbReference>
<organism evidence="2 3">
    <name type="scientific">Planosporangium flavigriseum</name>
    <dbReference type="NCBI Taxonomy" id="373681"/>
    <lineage>
        <taxon>Bacteria</taxon>
        <taxon>Bacillati</taxon>
        <taxon>Actinomycetota</taxon>
        <taxon>Actinomycetes</taxon>
        <taxon>Micromonosporales</taxon>
        <taxon>Micromonosporaceae</taxon>
        <taxon>Planosporangium</taxon>
    </lineage>
</organism>